<feature type="compositionally biased region" description="Basic and acidic residues" evidence="1">
    <location>
        <begin position="1"/>
        <end position="15"/>
    </location>
</feature>
<dbReference type="HOGENOM" id="CLU_105871_0_0_11"/>
<evidence type="ECO:0000313" key="2">
    <source>
        <dbReference type="EMBL" id="EFV11933.1"/>
    </source>
</evidence>
<name>E5XUU5_SEGRC</name>
<evidence type="ECO:0000256" key="1">
    <source>
        <dbReference type="SAM" id="MobiDB-lite"/>
    </source>
</evidence>
<dbReference type="EMBL" id="ACZI02000001">
    <property type="protein sequence ID" value="EFV11933.1"/>
    <property type="molecule type" value="Genomic_DNA"/>
</dbReference>
<comment type="caution">
    <text evidence="2">The sequence shown here is derived from an EMBL/GenBank/DDBJ whole genome shotgun (WGS) entry which is preliminary data.</text>
</comment>
<evidence type="ECO:0000313" key="3">
    <source>
        <dbReference type="Proteomes" id="UP000004816"/>
    </source>
</evidence>
<dbReference type="Proteomes" id="UP000004816">
    <property type="component" value="Unassembled WGS sequence"/>
</dbReference>
<feature type="compositionally biased region" description="Low complexity" evidence="1">
    <location>
        <begin position="42"/>
        <end position="52"/>
    </location>
</feature>
<accession>E5XUU5</accession>
<reference evidence="2 3" key="1">
    <citation type="journal article" date="2011" name="Stand. Genomic Sci.">
        <title>High quality draft genome sequence of Segniliparus rugosus CDC 945(T)= (ATCC BAA-974(T)).</title>
        <authorList>
            <person name="Earl A.M."/>
            <person name="Desjardins C.A."/>
            <person name="Fitzgerald M.G."/>
            <person name="Arachchi H.M."/>
            <person name="Zeng Q."/>
            <person name="Mehta T."/>
            <person name="Griggs A."/>
            <person name="Birren B.W."/>
            <person name="Toney N.C."/>
            <person name="Carr J."/>
            <person name="Posey J."/>
            <person name="Butler W.R."/>
        </authorList>
    </citation>
    <scope>NUCLEOTIDE SEQUENCE [LARGE SCALE GENOMIC DNA]</scope>
    <source>
        <strain evidence="3">ATCC BAA-974 / DSM 45345 / CCUG 50838 / CIP 108380 / JCM 13579 / CDC 945</strain>
    </source>
</reference>
<feature type="compositionally biased region" description="Basic and acidic residues" evidence="1">
    <location>
        <begin position="24"/>
        <end position="40"/>
    </location>
</feature>
<feature type="compositionally biased region" description="Polar residues" evidence="1">
    <location>
        <begin position="94"/>
        <end position="105"/>
    </location>
</feature>
<organism evidence="2 3">
    <name type="scientific">Segniliparus rugosus (strain ATCC BAA-974 / DSM 45345 / CCUG 50838 / CIP 108380 / JCM 13579 / CDC 945)</name>
    <dbReference type="NCBI Taxonomy" id="679197"/>
    <lineage>
        <taxon>Bacteria</taxon>
        <taxon>Bacillati</taxon>
        <taxon>Actinomycetota</taxon>
        <taxon>Actinomycetes</taxon>
        <taxon>Mycobacteriales</taxon>
        <taxon>Segniliparaceae</taxon>
        <taxon>Segniliparus</taxon>
    </lineage>
</organism>
<dbReference type="AlphaFoldDB" id="E5XUU5"/>
<gene>
    <name evidence="2" type="ORF">HMPREF9336_03267</name>
</gene>
<sequence length="228" mass="24144">MGEFADPRPDIEHSARLARSALHGAEHGHQQLASGDERSAARRAQPQPGPAKADPDFPSIPQQGDFPGVSEQEPEPGQSSDSDQQQAPAERTGAGSQDNDTSPPSGQDCVALKFAVERVNALLSAQVPVSQGFASKDLGEQAVDKDLDVLNQVEQYLVYAESGVEDTDQRAKIEAYKAALGQVSATLSDRRAQDLAKPAPYEWVGKLSDANARASGGFLAIGNTCPVR</sequence>
<feature type="region of interest" description="Disordered" evidence="1">
    <location>
        <begin position="1"/>
        <end position="108"/>
    </location>
</feature>
<dbReference type="STRING" id="679197.HMPREF9336_03267"/>
<protein>
    <submittedName>
        <fullName evidence="2">Uncharacterized protein</fullName>
    </submittedName>
</protein>
<keyword evidence="3" id="KW-1185">Reference proteome</keyword>
<proteinExistence type="predicted"/>